<keyword evidence="6" id="KW-1185">Reference proteome</keyword>
<dbReference type="InterPro" id="IPR025660">
    <property type="entry name" value="Pept_his_AS"/>
</dbReference>
<dbReference type="Pfam" id="PF00112">
    <property type="entry name" value="Peptidase_C1"/>
    <property type="match status" value="1"/>
</dbReference>
<dbReference type="EMBL" id="JH767137">
    <property type="protein sequence ID" value="EQC39884.1"/>
    <property type="molecule type" value="Genomic_DNA"/>
</dbReference>
<proteinExistence type="inferred from homology"/>
<protein>
    <recommendedName>
        <fullName evidence="4">Peptidase C1A papain C-terminal domain-containing protein</fullName>
    </recommendedName>
</protein>
<name>T0QP44_SAPDV</name>
<dbReference type="RefSeq" id="XP_008606358.1">
    <property type="nucleotide sequence ID" value="XM_008608136.1"/>
</dbReference>
<dbReference type="PANTHER" id="PTHR12411">
    <property type="entry name" value="CYSTEINE PROTEASE FAMILY C1-RELATED"/>
    <property type="match status" value="1"/>
</dbReference>
<dbReference type="Gene3D" id="3.90.70.10">
    <property type="entry name" value="Cysteine proteinases"/>
    <property type="match status" value="1"/>
</dbReference>
<evidence type="ECO:0000256" key="1">
    <source>
        <dbReference type="ARBA" id="ARBA00008455"/>
    </source>
</evidence>
<evidence type="ECO:0000313" key="5">
    <source>
        <dbReference type="EMBL" id="EQC39884.1"/>
    </source>
</evidence>
<dbReference type="GeneID" id="19943268"/>
<feature type="compositionally biased region" description="Low complexity" evidence="3">
    <location>
        <begin position="88"/>
        <end position="99"/>
    </location>
</feature>
<sequence>MMPATRKNKCIQSMTNYQSGVVKSCPGSQSDHAVLAVGYGTLSGVNHFKIKNSWGTSWGAGGYIYLQRGVGSNGMCNVAEHPSYPKISTSPTPTSQNPPTKTPAPTPAPTADQCHGCSQCYYPAGDGCYDFDAATCEDLSGDYGTIWCGN</sequence>
<evidence type="ECO:0000259" key="4">
    <source>
        <dbReference type="Pfam" id="PF00112"/>
    </source>
</evidence>
<dbReference type="PROSITE" id="PS00639">
    <property type="entry name" value="THIOL_PROTEASE_HIS"/>
    <property type="match status" value="1"/>
</dbReference>
<dbReference type="InterPro" id="IPR038765">
    <property type="entry name" value="Papain-like_cys_pep_sf"/>
</dbReference>
<evidence type="ECO:0000313" key="6">
    <source>
        <dbReference type="Proteomes" id="UP000030762"/>
    </source>
</evidence>
<dbReference type="STRING" id="1156394.T0QP44"/>
<reference evidence="5 6" key="1">
    <citation type="submission" date="2012-04" db="EMBL/GenBank/DDBJ databases">
        <title>The Genome Sequence of Saprolegnia declina VS20.</title>
        <authorList>
            <consortium name="The Broad Institute Genome Sequencing Platform"/>
            <person name="Russ C."/>
            <person name="Nusbaum C."/>
            <person name="Tyler B."/>
            <person name="van West P."/>
            <person name="Dieguez-Uribeondo J."/>
            <person name="de Bruijn I."/>
            <person name="Tripathy S."/>
            <person name="Jiang R."/>
            <person name="Young S.K."/>
            <person name="Zeng Q."/>
            <person name="Gargeya S."/>
            <person name="Fitzgerald M."/>
            <person name="Haas B."/>
            <person name="Abouelleil A."/>
            <person name="Alvarado L."/>
            <person name="Arachchi H.M."/>
            <person name="Berlin A."/>
            <person name="Chapman S.B."/>
            <person name="Goldberg J."/>
            <person name="Griggs A."/>
            <person name="Gujja S."/>
            <person name="Hansen M."/>
            <person name="Howarth C."/>
            <person name="Imamovic A."/>
            <person name="Larimer J."/>
            <person name="McCowen C."/>
            <person name="Montmayeur A."/>
            <person name="Murphy C."/>
            <person name="Neiman D."/>
            <person name="Pearson M."/>
            <person name="Priest M."/>
            <person name="Roberts A."/>
            <person name="Saif S."/>
            <person name="Shea T."/>
            <person name="Sisk P."/>
            <person name="Sykes S."/>
            <person name="Wortman J."/>
            <person name="Nusbaum C."/>
            <person name="Birren B."/>
        </authorList>
    </citation>
    <scope>NUCLEOTIDE SEQUENCE [LARGE SCALE GENOMIC DNA]</scope>
    <source>
        <strain evidence="5 6">VS20</strain>
    </source>
</reference>
<dbReference type="GO" id="GO:0008234">
    <property type="term" value="F:cysteine-type peptidase activity"/>
    <property type="evidence" value="ECO:0007669"/>
    <property type="project" value="InterPro"/>
</dbReference>
<keyword evidence="2" id="KW-0865">Zymogen</keyword>
<dbReference type="InterPro" id="IPR000668">
    <property type="entry name" value="Peptidase_C1A_C"/>
</dbReference>
<dbReference type="OrthoDB" id="78878at2759"/>
<dbReference type="VEuPathDB" id="FungiDB:SDRG_02541"/>
<gene>
    <name evidence="5" type="ORF">SDRG_02541</name>
</gene>
<evidence type="ECO:0000256" key="2">
    <source>
        <dbReference type="ARBA" id="ARBA00023145"/>
    </source>
</evidence>
<dbReference type="InParanoid" id="T0QP44"/>
<feature type="region of interest" description="Disordered" evidence="3">
    <location>
        <begin position="84"/>
        <end position="108"/>
    </location>
</feature>
<comment type="similarity">
    <text evidence="1">Belongs to the peptidase C1 family.</text>
</comment>
<accession>T0QP44</accession>
<dbReference type="InterPro" id="IPR013128">
    <property type="entry name" value="Peptidase_C1A"/>
</dbReference>
<organism evidence="5 6">
    <name type="scientific">Saprolegnia diclina (strain VS20)</name>
    <dbReference type="NCBI Taxonomy" id="1156394"/>
    <lineage>
        <taxon>Eukaryota</taxon>
        <taxon>Sar</taxon>
        <taxon>Stramenopiles</taxon>
        <taxon>Oomycota</taxon>
        <taxon>Saprolegniomycetes</taxon>
        <taxon>Saprolegniales</taxon>
        <taxon>Saprolegniaceae</taxon>
        <taxon>Saprolegnia</taxon>
    </lineage>
</organism>
<dbReference type="GO" id="GO:0006508">
    <property type="term" value="P:proteolysis"/>
    <property type="evidence" value="ECO:0007669"/>
    <property type="project" value="InterPro"/>
</dbReference>
<evidence type="ECO:0000256" key="3">
    <source>
        <dbReference type="SAM" id="MobiDB-lite"/>
    </source>
</evidence>
<dbReference type="eggNOG" id="KOG1543">
    <property type="taxonomic scope" value="Eukaryota"/>
</dbReference>
<dbReference type="OMA" id="NKCIQSM"/>
<dbReference type="AlphaFoldDB" id="T0QP44"/>
<feature type="domain" description="Peptidase C1A papain C-terminal" evidence="4">
    <location>
        <begin position="13"/>
        <end position="85"/>
    </location>
</feature>
<dbReference type="Proteomes" id="UP000030762">
    <property type="component" value="Unassembled WGS sequence"/>
</dbReference>
<dbReference type="SUPFAM" id="SSF54001">
    <property type="entry name" value="Cysteine proteinases"/>
    <property type="match status" value="1"/>
</dbReference>